<proteinExistence type="predicted"/>
<sequence>MALRRTLGCLSEKKLGTAAAYYDRPGRFSDLIRKVIPASTWEQMKDAVLFRPNDTHDLHQMWPANMTTEKVPRIKGYRYPAPGSQASARVPDTEDEDRRYDIKYFTRNVRRQGHLDEKGRSTRFADRQIAQANALVVTDGDEPPIGSPGTHYTLPAVQAYDPTGLRSAMTANHEETYKAVQAHLANHNVMPAWKDRTDEIAALTTGKGLPPVPGYDFDDNIVPESKTAAW</sequence>
<gene>
    <name evidence="1" type="ORF">FPAR1323_LOCUS10684</name>
</gene>
<organism evidence="1">
    <name type="scientific">Florenciella parvula</name>
    <dbReference type="NCBI Taxonomy" id="236787"/>
    <lineage>
        <taxon>Eukaryota</taxon>
        <taxon>Sar</taxon>
        <taxon>Stramenopiles</taxon>
        <taxon>Ochrophyta</taxon>
        <taxon>Dictyochophyceae</taxon>
        <taxon>Florenciellales</taxon>
        <taxon>Florenciella</taxon>
    </lineage>
</organism>
<protein>
    <submittedName>
        <fullName evidence="1">Uncharacterized protein</fullName>
    </submittedName>
</protein>
<dbReference type="AlphaFoldDB" id="A0A7S2CFD6"/>
<dbReference type="EMBL" id="HBGT01020339">
    <property type="protein sequence ID" value="CAD9423949.1"/>
    <property type="molecule type" value="Transcribed_RNA"/>
</dbReference>
<name>A0A7S2CFD6_9STRA</name>
<reference evidence="1" key="1">
    <citation type="submission" date="2021-01" db="EMBL/GenBank/DDBJ databases">
        <authorList>
            <person name="Corre E."/>
            <person name="Pelletier E."/>
            <person name="Niang G."/>
            <person name="Scheremetjew M."/>
            <person name="Finn R."/>
            <person name="Kale V."/>
            <person name="Holt S."/>
            <person name="Cochrane G."/>
            <person name="Meng A."/>
            <person name="Brown T."/>
            <person name="Cohen L."/>
        </authorList>
    </citation>
    <scope>NUCLEOTIDE SEQUENCE</scope>
    <source>
        <strain evidence="1">RCC1693</strain>
    </source>
</reference>
<accession>A0A7S2CFD6</accession>
<evidence type="ECO:0000313" key="1">
    <source>
        <dbReference type="EMBL" id="CAD9423949.1"/>
    </source>
</evidence>